<comment type="subcellular location">
    <subcellularLocation>
        <location evidence="1">Nucleus</location>
    </subcellularLocation>
</comment>
<reference evidence="12" key="1">
    <citation type="journal article" date="2010" name="Science">
        <title>The genome of the Western clawed frog Xenopus tropicalis.</title>
        <authorList>
            <person name="Hellsten U."/>
            <person name="Harland R.M."/>
            <person name="Gilchrist M.J."/>
            <person name="Hendrix D."/>
            <person name="Jurka J."/>
            <person name="Kapitonov V."/>
            <person name="Ovcharenko I."/>
            <person name="Putnam N.H."/>
            <person name="Shu S."/>
            <person name="Taher L."/>
            <person name="Blitz I.L."/>
            <person name="Blumberg B."/>
            <person name="Dichmann D.S."/>
            <person name="Dubchak I."/>
            <person name="Amaya E."/>
            <person name="Detter J.C."/>
            <person name="Fletcher R."/>
            <person name="Gerhard D.S."/>
            <person name="Goodstein D."/>
            <person name="Graves T."/>
            <person name="Grigoriev I.V."/>
            <person name="Grimwood J."/>
            <person name="Kawashima T."/>
            <person name="Lindquist E."/>
            <person name="Lucas S.M."/>
            <person name="Mead P.E."/>
            <person name="Mitros T."/>
            <person name="Ogino H."/>
            <person name="Ohta Y."/>
            <person name="Poliakov A.V."/>
            <person name="Pollet N."/>
            <person name="Robert J."/>
            <person name="Salamov A."/>
            <person name="Sater A.K."/>
            <person name="Schmutz J."/>
            <person name="Terry A."/>
            <person name="Vize P.D."/>
            <person name="Warren W.C."/>
            <person name="Wells D."/>
            <person name="Wills A."/>
            <person name="Wilson R.K."/>
            <person name="Zimmerman L.B."/>
            <person name="Zorn A.M."/>
            <person name="Grainger R."/>
            <person name="Grammer T."/>
            <person name="Khokha M.K."/>
            <person name="Richardson P.M."/>
            <person name="Rokhsar D.S."/>
        </authorList>
    </citation>
    <scope>NUCLEOTIDE SEQUENCE [LARGE SCALE GENOMIC DNA]</scope>
    <source>
        <strain evidence="12">Nigerian</strain>
    </source>
</reference>
<dbReference type="GO" id="GO:0000122">
    <property type="term" value="P:negative regulation of transcription by RNA polymerase II"/>
    <property type="evidence" value="ECO:0007669"/>
    <property type="project" value="UniProtKB-ARBA"/>
</dbReference>
<reference evidence="12" key="2">
    <citation type="submission" date="2021-03" db="UniProtKB">
        <authorList>
            <consortium name="Ensembl"/>
        </authorList>
    </citation>
    <scope>IDENTIFICATION</scope>
</reference>
<dbReference type="KEGG" id="xtr:116408883"/>
<dbReference type="GO" id="GO:0000978">
    <property type="term" value="F:RNA polymerase II cis-regulatory region sequence-specific DNA binding"/>
    <property type="evidence" value="ECO:0000318"/>
    <property type="project" value="GO_Central"/>
</dbReference>
<evidence type="ECO:0000259" key="11">
    <source>
        <dbReference type="PROSITE" id="PS50157"/>
    </source>
</evidence>
<evidence type="ECO:0000313" key="15">
    <source>
        <dbReference type="Xenbase" id="XB-GENE-29094783"/>
    </source>
</evidence>
<feature type="domain" description="C2H2-type" evidence="11">
    <location>
        <begin position="143"/>
        <end position="170"/>
    </location>
</feature>
<keyword evidence="4 9" id="KW-0863">Zinc-finger</keyword>
<dbReference type="PROSITE" id="PS50157">
    <property type="entry name" value="ZINC_FINGER_C2H2_2"/>
    <property type="match status" value="5"/>
</dbReference>
<feature type="domain" description="C2H2-type" evidence="11">
    <location>
        <begin position="637"/>
        <end position="665"/>
    </location>
</feature>
<dbReference type="PROSITE" id="PS00028">
    <property type="entry name" value="ZINC_FINGER_C2H2_1"/>
    <property type="match status" value="3"/>
</dbReference>
<dbReference type="FunFam" id="3.30.160.60:FF:001498">
    <property type="entry name" value="Zinc finger protein 404"/>
    <property type="match status" value="1"/>
</dbReference>
<dbReference type="Reactome" id="R-XTR-9764725">
    <property type="pathway name" value="Negative Regulation of CDH1 Gene Transcription"/>
</dbReference>
<dbReference type="OMA" id="EQATENW"/>
<evidence type="ECO:0000256" key="6">
    <source>
        <dbReference type="ARBA" id="ARBA00023125"/>
    </source>
</evidence>
<feature type="domain" description="C2H2-type" evidence="11">
    <location>
        <begin position="171"/>
        <end position="202"/>
    </location>
</feature>
<dbReference type="GeneTree" id="ENSGT00940000168625"/>
<dbReference type="InterPro" id="IPR051574">
    <property type="entry name" value="ZnF_E-box_Homeobox"/>
</dbReference>
<evidence type="ECO:0000256" key="2">
    <source>
        <dbReference type="ARBA" id="ARBA00022723"/>
    </source>
</evidence>
<gene>
    <name evidence="12 14 15" type="primary">LOC116408883</name>
</gene>
<dbReference type="Proteomes" id="UP000008143">
    <property type="component" value="Chromosome 2"/>
</dbReference>
<dbReference type="GO" id="GO:0006357">
    <property type="term" value="P:regulation of transcription by RNA polymerase II"/>
    <property type="evidence" value="ECO:0000318"/>
    <property type="project" value="GO_Central"/>
</dbReference>
<dbReference type="SUPFAM" id="SSF57667">
    <property type="entry name" value="beta-beta-alpha zinc fingers"/>
    <property type="match status" value="3"/>
</dbReference>
<dbReference type="InterPro" id="IPR036236">
    <property type="entry name" value="Znf_C2H2_sf"/>
</dbReference>
<evidence type="ECO:0000313" key="13">
    <source>
        <dbReference type="Proteomes" id="UP000008143"/>
    </source>
</evidence>
<dbReference type="PANTHER" id="PTHR24391">
    <property type="entry name" value="HISTONE H4 TRANSCRIPTION FACTOR-RELATED"/>
    <property type="match status" value="1"/>
</dbReference>
<dbReference type="FunFam" id="3.30.160.60:FF:000744">
    <property type="entry name" value="zinc finger E-box-binding homeobox 1"/>
    <property type="match status" value="1"/>
</dbReference>
<keyword evidence="3" id="KW-0677">Repeat</keyword>
<accession>A0A803K630</accession>
<feature type="region of interest" description="Disordered" evidence="10">
    <location>
        <begin position="382"/>
        <end position="419"/>
    </location>
</feature>
<dbReference type="RefSeq" id="XP_031753030.1">
    <property type="nucleotide sequence ID" value="XM_031897170.1"/>
</dbReference>
<evidence type="ECO:0000256" key="9">
    <source>
        <dbReference type="PROSITE-ProRule" id="PRU00042"/>
    </source>
</evidence>
<evidence type="ECO:0000256" key="8">
    <source>
        <dbReference type="ARBA" id="ARBA00023242"/>
    </source>
</evidence>
<dbReference type="AGR" id="Xenbase:XB-GENE-29094783"/>
<dbReference type="GO" id="GO:0005634">
    <property type="term" value="C:nucleus"/>
    <property type="evidence" value="ECO:0007669"/>
    <property type="project" value="UniProtKB-SubCell"/>
</dbReference>
<dbReference type="InterPro" id="IPR013087">
    <property type="entry name" value="Znf_C2H2_type"/>
</dbReference>
<feature type="compositionally biased region" description="Low complexity" evidence="10">
    <location>
        <begin position="402"/>
        <end position="411"/>
    </location>
</feature>
<keyword evidence="13" id="KW-1185">Reference proteome</keyword>
<dbReference type="Pfam" id="PF00096">
    <property type="entry name" value="zf-C2H2"/>
    <property type="match status" value="3"/>
</dbReference>
<evidence type="ECO:0000256" key="7">
    <source>
        <dbReference type="ARBA" id="ARBA00023155"/>
    </source>
</evidence>
<evidence type="ECO:0000256" key="10">
    <source>
        <dbReference type="SAM" id="MobiDB-lite"/>
    </source>
</evidence>
<evidence type="ECO:0000313" key="14">
    <source>
        <dbReference type="RefSeq" id="XP_031753030.1"/>
    </source>
</evidence>
<dbReference type="SMART" id="SM00355">
    <property type="entry name" value="ZnF_C2H2"/>
    <property type="match status" value="5"/>
</dbReference>
<proteinExistence type="predicted"/>
<keyword evidence="8" id="KW-0539">Nucleus</keyword>
<organism evidence="12">
    <name type="scientific">Xenopus tropicalis</name>
    <name type="common">Western clawed frog</name>
    <name type="synonym">Silurana tropicalis</name>
    <dbReference type="NCBI Taxonomy" id="8364"/>
    <lineage>
        <taxon>Eukaryota</taxon>
        <taxon>Metazoa</taxon>
        <taxon>Chordata</taxon>
        <taxon>Craniata</taxon>
        <taxon>Vertebrata</taxon>
        <taxon>Euteleostomi</taxon>
        <taxon>Amphibia</taxon>
        <taxon>Batrachia</taxon>
        <taxon>Anura</taxon>
        <taxon>Pipoidea</taxon>
        <taxon>Pipidae</taxon>
        <taxon>Xenopodinae</taxon>
        <taxon>Xenopus</taxon>
        <taxon>Silurana</taxon>
    </lineage>
</organism>
<dbReference type="Gene3D" id="3.30.160.60">
    <property type="entry name" value="Classic Zinc Finger"/>
    <property type="match status" value="5"/>
</dbReference>
<dbReference type="AlphaFoldDB" id="A0A803K630"/>
<evidence type="ECO:0000256" key="3">
    <source>
        <dbReference type="ARBA" id="ARBA00022737"/>
    </source>
</evidence>
<feature type="domain" description="C2H2-type" evidence="11">
    <location>
        <begin position="581"/>
        <end position="608"/>
    </location>
</feature>
<feature type="region of interest" description="Disordered" evidence="10">
    <location>
        <begin position="1"/>
        <end position="38"/>
    </location>
</feature>
<evidence type="ECO:0000256" key="5">
    <source>
        <dbReference type="ARBA" id="ARBA00022833"/>
    </source>
</evidence>
<dbReference type="OrthoDB" id="427030at2759"/>
<dbReference type="GO" id="GO:0008270">
    <property type="term" value="F:zinc ion binding"/>
    <property type="evidence" value="ECO:0007669"/>
    <property type="project" value="UniProtKB-KW"/>
</dbReference>
<dbReference type="Ensembl" id="ENSXETT00000119978">
    <property type="protein sequence ID" value="ENSXETP00000115820"/>
    <property type="gene ID" value="ENSXETG00000041579"/>
</dbReference>
<dbReference type="FunFam" id="3.30.160.60:FF:000013">
    <property type="entry name" value="Putative zinc finger E-box-binding homeobox 2"/>
    <property type="match status" value="2"/>
</dbReference>
<feature type="domain" description="C2H2-type" evidence="11">
    <location>
        <begin position="609"/>
        <end position="636"/>
    </location>
</feature>
<evidence type="ECO:0000313" key="12">
    <source>
        <dbReference type="Ensembl" id="ENSXETP00000115820"/>
    </source>
</evidence>
<evidence type="ECO:0000256" key="1">
    <source>
        <dbReference type="ARBA" id="ARBA00004123"/>
    </source>
</evidence>
<keyword evidence="6" id="KW-0238">DNA-binding</keyword>
<sequence>MLVSPLATCSIMPEDFKEKRRKQTQPTRNDGDGDNDEQCLMGMETITNSDTEGGEVIAGRCLSLTLSPAHQGISYRANKSGEPSDRVAVNSCEVYKSNCKGYSSPSNHHHVQSDLPFSLCPSDGINEDILQTPTKKDTDMRKFKCVECGKAFKFKHHLKEHVRIHSGEKPYQCSRCKRRFSHSGSYSSHLNNRKCFSSDQTPTMPSVLPCISQERTARFTKQNEERKHRHPASPGHGNWLIYDPVVGPLAKMPVTWLDYDLNSFCGSIDRLSVDMRMTPMRTHLEQATENWYSNACWSNVQQSKAYGWSGVDIGQYGVHFPMTVPKPSLITSNPQHDQYFSDSFLLSQHNQPSLCHTEFKCDHLVQMTNSSLTSCQNADARFHKTEPGNSKSSTDQKDTKISESQPTSTSETELETSDCCQPDFHDSAIHILPSLRNIIPMPSNSIHNEPQMEPLDLSLPKLNRTLPINNGFKMSNNSNPSTVSVLAYDAPLTPPFNLPYLPTSVLHSFMGNNNSVFQTNHPFKNLQLYPFLNNLDRYKTFFKPLSVGVQGPMESILKEVSGNGQKAAIRNRLPKAENGLYACDQCHKMFQKGSSLLRHKYEHTGSRPYKCEVCRKAFKHKHHLIEHVRLHSGEKPYHCEKCGKRFSHSGSFSQHMNHRYSYCRKHGTDPSNKDQESGDQ</sequence>
<protein>
    <submittedName>
        <fullName evidence="12 14">Zinc finger E-box-binding homeobox 1-like</fullName>
    </submittedName>
</protein>
<reference evidence="14" key="3">
    <citation type="submission" date="2025-04" db="UniProtKB">
        <authorList>
            <consortium name="RefSeq"/>
        </authorList>
    </citation>
    <scope>IDENTIFICATION</scope>
    <source>
        <strain evidence="14">Nigerian</strain>
        <tissue evidence="14">Liver and blood</tissue>
    </source>
</reference>
<dbReference type="GO" id="GO:0000981">
    <property type="term" value="F:DNA-binding transcription factor activity, RNA polymerase II-specific"/>
    <property type="evidence" value="ECO:0000318"/>
    <property type="project" value="GO_Central"/>
</dbReference>
<dbReference type="Xenbase" id="XB-GENE-29094783">
    <property type="gene designation" value="LOC116408883"/>
</dbReference>
<dbReference type="GeneID" id="116408883"/>
<evidence type="ECO:0000256" key="4">
    <source>
        <dbReference type="ARBA" id="ARBA00022771"/>
    </source>
</evidence>
<keyword evidence="2" id="KW-0479">Metal-binding</keyword>
<dbReference type="FunFam" id="3.30.160.60:FF:000082">
    <property type="entry name" value="Putative zinc finger E-box-binding homeobox 2"/>
    <property type="match status" value="1"/>
</dbReference>
<name>A0A803K630_XENTR</name>
<keyword evidence="5" id="KW-0862">Zinc</keyword>
<dbReference type="GO" id="GO:0007417">
    <property type="term" value="P:central nervous system development"/>
    <property type="evidence" value="ECO:0000318"/>
    <property type="project" value="GO_Central"/>
</dbReference>
<keyword evidence="7" id="KW-0371">Homeobox</keyword>
<dbReference type="PANTHER" id="PTHR24391:SF29">
    <property type="entry name" value="ZINC FINGER E-BOX-BINDING HOMEOBOX 1-LIKE"/>
    <property type="match status" value="1"/>
</dbReference>